<evidence type="ECO:0000256" key="1">
    <source>
        <dbReference type="SAM" id="MobiDB-lite"/>
    </source>
</evidence>
<keyword evidence="2" id="KW-1133">Transmembrane helix</keyword>
<evidence type="ECO:0000256" key="2">
    <source>
        <dbReference type="SAM" id="Phobius"/>
    </source>
</evidence>
<keyword evidence="2" id="KW-0472">Membrane</keyword>
<dbReference type="RefSeq" id="WP_072334013.1">
    <property type="nucleotide sequence ID" value="NZ_CALJDE010000075.1"/>
</dbReference>
<evidence type="ECO:0000313" key="3">
    <source>
        <dbReference type="EMBL" id="SFV72926.1"/>
    </source>
</evidence>
<gene>
    <name evidence="3" type="ORF">DESPIGER_1063</name>
</gene>
<organism evidence="3 4">
    <name type="scientific">Desulfovibrio piger</name>
    <dbReference type="NCBI Taxonomy" id="901"/>
    <lineage>
        <taxon>Bacteria</taxon>
        <taxon>Pseudomonadati</taxon>
        <taxon>Thermodesulfobacteriota</taxon>
        <taxon>Desulfovibrionia</taxon>
        <taxon>Desulfovibrionales</taxon>
        <taxon>Desulfovibrionaceae</taxon>
        <taxon>Desulfovibrio</taxon>
    </lineage>
</organism>
<dbReference type="AlphaFoldDB" id="A0A1K1LHJ3"/>
<proteinExistence type="predicted"/>
<dbReference type="OrthoDB" id="5460452at2"/>
<dbReference type="KEGG" id="dpg:DESPIGER_1063"/>
<keyword evidence="4" id="KW-1185">Reference proteome</keyword>
<feature type="region of interest" description="Disordered" evidence="1">
    <location>
        <begin position="1"/>
        <end position="25"/>
    </location>
</feature>
<accession>A0A1K1LHJ3</accession>
<dbReference type="EMBL" id="LT630450">
    <property type="protein sequence ID" value="SFV72926.1"/>
    <property type="molecule type" value="Genomic_DNA"/>
</dbReference>
<feature type="transmembrane region" description="Helical" evidence="2">
    <location>
        <begin position="93"/>
        <end position="117"/>
    </location>
</feature>
<name>A0A1K1LHJ3_9BACT</name>
<feature type="transmembrane region" description="Helical" evidence="2">
    <location>
        <begin position="143"/>
        <end position="160"/>
    </location>
</feature>
<reference evidence="4" key="1">
    <citation type="submission" date="2016-10" db="EMBL/GenBank/DDBJ databases">
        <authorList>
            <person name="Wegmann U."/>
        </authorList>
    </citation>
    <scope>NUCLEOTIDE SEQUENCE [LARGE SCALE GENOMIC DNA]</scope>
</reference>
<sequence length="161" mass="17412">MSPYNPDPQNRYPSPRDGNGQSRDGERVIEAEIIHDGCDGGRDQGPYGHSCRGGYGREQFRGSRSPWNGGLHFQTIWTSGGSRQAGLAPGITLALIIIAGIQFGLLASIGFMVFHAIGSVLNSMREMRSLLAGNPPNPWPGRILSWTISFVLVGWLSGGFQ</sequence>
<dbReference type="Proteomes" id="UP000186323">
    <property type="component" value="Chromosome I"/>
</dbReference>
<keyword evidence="2" id="KW-0812">Transmembrane</keyword>
<protein>
    <submittedName>
        <fullName evidence="3">Uncharacterized protein</fullName>
    </submittedName>
</protein>
<evidence type="ECO:0000313" key="4">
    <source>
        <dbReference type="Proteomes" id="UP000186323"/>
    </source>
</evidence>